<evidence type="ECO:0000256" key="1">
    <source>
        <dbReference type="ARBA" id="ARBA00023015"/>
    </source>
</evidence>
<dbReference type="RefSeq" id="WP_040387552.1">
    <property type="nucleotide sequence ID" value="NZ_BMEX01000024.1"/>
</dbReference>
<evidence type="ECO:0000313" key="5">
    <source>
        <dbReference type="EMBL" id="GGA57319.1"/>
    </source>
</evidence>
<evidence type="ECO:0000259" key="4">
    <source>
        <dbReference type="PROSITE" id="PS51000"/>
    </source>
</evidence>
<dbReference type="SUPFAM" id="SSF46785">
    <property type="entry name" value="Winged helix' DNA-binding domain"/>
    <property type="match status" value="1"/>
</dbReference>
<dbReference type="PROSITE" id="PS51000">
    <property type="entry name" value="HTH_DEOR_2"/>
    <property type="match status" value="1"/>
</dbReference>
<dbReference type="Gene3D" id="1.10.10.10">
    <property type="entry name" value="Winged helix-like DNA-binding domain superfamily/Winged helix DNA-binding domain"/>
    <property type="match status" value="1"/>
</dbReference>
<dbReference type="PANTHER" id="PTHR41247:SF1">
    <property type="entry name" value="HTH-TYPE TRANSCRIPTIONAL REPRESSOR YCNK"/>
    <property type="match status" value="1"/>
</dbReference>
<keyword evidence="6" id="KW-1185">Reference proteome</keyword>
<dbReference type="PROSITE" id="PS00894">
    <property type="entry name" value="HTH_DEOR_1"/>
    <property type="match status" value="1"/>
</dbReference>
<comment type="caution">
    <text evidence="5">The sequence shown here is derived from an EMBL/GenBank/DDBJ whole genome shotgun (WGS) entry which is preliminary data.</text>
</comment>
<dbReference type="EMBL" id="BMEX01000024">
    <property type="protein sequence ID" value="GGA57319.1"/>
    <property type="molecule type" value="Genomic_DNA"/>
</dbReference>
<protein>
    <submittedName>
        <fullName evidence="5">HTH-type transcriptional repressor YcnK</fullName>
    </submittedName>
</protein>
<dbReference type="Proteomes" id="UP000617979">
    <property type="component" value="Unassembled WGS sequence"/>
</dbReference>
<dbReference type="PRINTS" id="PR00037">
    <property type="entry name" value="HTHLACR"/>
</dbReference>
<organism evidence="5 6">
    <name type="scientific">Kroppenstedtia guangzhouensis</name>
    <dbReference type="NCBI Taxonomy" id="1274356"/>
    <lineage>
        <taxon>Bacteria</taxon>
        <taxon>Bacillati</taxon>
        <taxon>Bacillota</taxon>
        <taxon>Bacilli</taxon>
        <taxon>Bacillales</taxon>
        <taxon>Thermoactinomycetaceae</taxon>
        <taxon>Kroppenstedtia</taxon>
    </lineage>
</organism>
<name>A0ABQ1H3C9_9BACL</name>
<dbReference type="InterPro" id="IPR001034">
    <property type="entry name" value="DeoR_HTH"/>
</dbReference>
<evidence type="ECO:0000256" key="2">
    <source>
        <dbReference type="ARBA" id="ARBA00023125"/>
    </source>
</evidence>
<dbReference type="InterPro" id="IPR036388">
    <property type="entry name" value="WH-like_DNA-bd_sf"/>
</dbReference>
<keyword evidence="3" id="KW-0804">Transcription</keyword>
<dbReference type="Pfam" id="PF08220">
    <property type="entry name" value="HTH_DeoR"/>
    <property type="match status" value="1"/>
</dbReference>
<proteinExistence type="predicted"/>
<accession>A0ABQ1H3C9</accession>
<dbReference type="InterPro" id="IPR008719">
    <property type="entry name" value="N2O_reductase_NosL"/>
</dbReference>
<keyword evidence="1" id="KW-0805">Transcription regulation</keyword>
<dbReference type="SUPFAM" id="SSF160387">
    <property type="entry name" value="NosL/MerB-like"/>
    <property type="match status" value="1"/>
</dbReference>
<reference evidence="6" key="1">
    <citation type="journal article" date="2019" name="Int. J. Syst. Evol. Microbiol.">
        <title>The Global Catalogue of Microorganisms (GCM) 10K type strain sequencing project: providing services to taxonomists for standard genome sequencing and annotation.</title>
        <authorList>
            <consortium name="The Broad Institute Genomics Platform"/>
            <consortium name="The Broad Institute Genome Sequencing Center for Infectious Disease"/>
            <person name="Wu L."/>
            <person name="Ma J."/>
        </authorList>
    </citation>
    <scope>NUCLEOTIDE SEQUENCE [LARGE SCALE GENOMIC DNA]</scope>
    <source>
        <strain evidence="6">CGMCC 1.12404</strain>
    </source>
</reference>
<evidence type="ECO:0000313" key="6">
    <source>
        <dbReference type="Proteomes" id="UP000617979"/>
    </source>
</evidence>
<dbReference type="InterPro" id="IPR018356">
    <property type="entry name" value="Tscrpt_reg_HTH_DeoR_CS"/>
</dbReference>
<keyword evidence="2" id="KW-0238">DNA-binding</keyword>
<dbReference type="InterPro" id="IPR036390">
    <property type="entry name" value="WH_DNA-bd_sf"/>
</dbReference>
<sequence length="196" mass="22516">MRSVLRVERQKLIQELVQTRRNLKISDLSHMFGVSEMTIHRDIKPLIEQGMVMKTYGGFTLIRPEPGKDVDRDECVYCSRKIDDRLVYRLVLTENRVENACCGHCGLLRHHQLQDEVVQAICFDFFLGTTITASHAWYVMDTLVDIRCCQPQVLTFEHKEYAEGFVQGFGGSVLSFEQAVQHLQSKTTVKNQGCCD</sequence>
<dbReference type="PANTHER" id="PTHR41247">
    <property type="entry name" value="HTH-TYPE TRANSCRIPTIONAL REPRESSOR YCNK"/>
    <property type="match status" value="1"/>
</dbReference>
<gene>
    <name evidence="5" type="primary">ycnK</name>
    <name evidence="5" type="ORF">GCM10007416_33180</name>
</gene>
<dbReference type="SMART" id="SM00420">
    <property type="entry name" value="HTH_DEOR"/>
    <property type="match status" value="1"/>
</dbReference>
<evidence type="ECO:0000256" key="3">
    <source>
        <dbReference type="ARBA" id="ARBA00023163"/>
    </source>
</evidence>
<feature type="domain" description="HTH deoR-type" evidence="4">
    <location>
        <begin position="6"/>
        <end position="61"/>
    </location>
</feature>